<sequence length="314" mass="34608">MPFFRPFEPVSSPIVPTGDGWIAQVKWDGVRAVTEVSSDGVEIWNRHGRPRTHTYPEIASALRPFRGCAFDGEVVALTRGKPDFYRLLRRDQAASARQIERLMAEIPVWYAVFDVVRINGTWIGDWPLAKRLEWLLANLSGLDQVLATEGMEDPAALFAATKQLGLEGIVCKRVDSTYAPGQKDGRWVKVKHARHAIAAVGGVLYRGGAPNALMLGLYDDQARLFHVGNAGAGRLPRRAWLDVVNRVLSHEAPIPPFARAPKPASACRFAHPVVAVKVRFAEWTPRKTMRHPVLLAALDFPATPAACAFAQADP</sequence>
<accession>A0ABT6Y085</accession>
<dbReference type="InterPro" id="IPR012309">
    <property type="entry name" value="DNA_ligase_ATP-dep_C"/>
</dbReference>
<evidence type="ECO:0000256" key="4">
    <source>
        <dbReference type="ARBA" id="ARBA00034003"/>
    </source>
</evidence>
<name>A0ABT6Y085_ALISE</name>
<dbReference type="PANTHER" id="PTHR45674:SF4">
    <property type="entry name" value="DNA LIGASE 1"/>
    <property type="match status" value="1"/>
</dbReference>
<comment type="catalytic activity">
    <reaction evidence="4">
        <text>ATP + (deoxyribonucleotide)n-3'-hydroxyl + 5'-phospho-(deoxyribonucleotide)m = (deoxyribonucleotide)n+m + AMP + diphosphate.</text>
        <dbReference type="EC" id="6.5.1.1"/>
    </reaction>
</comment>
<dbReference type="Gene3D" id="3.30.1490.70">
    <property type="match status" value="1"/>
</dbReference>
<dbReference type="GO" id="GO:0016874">
    <property type="term" value="F:ligase activity"/>
    <property type="evidence" value="ECO:0007669"/>
    <property type="project" value="UniProtKB-KW"/>
</dbReference>
<dbReference type="Proteomes" id="UP001529245">
    <property type="component" value="Unassembled WGS sequence"/>
</dbReference>
<dbReference type="SUPFAM" id="SSF56091">
    <property type="entry name" value="DNA ligase/mRNA capping enzyme, catalytic domain"/>
    <property type="match status" value="1"/>
</dbReference>
<evidence type="ECO:0000256" key="1">
    <source>
        <dbReference type="ARBA" id="ARBA00007572"/>
    </source>
</evidence>
<dbReference type="PROSITE" id="PS00697">
    <property type="entry name" value="DNA_LIGASE_A1"/>
    <property type="match status" value="1"/>
</dbReference>
<dbReference type="Gene3D" id="2.40.50.140">
    <property type="entry name" value="Nucleic acid-binding proteins"/>
    <property type="match status" value="1"/>
</dbReference>
<dbReference type="PANTHER" id="PTHR45674">
    <property type="entry name" value="DNA LIGASE 1/3 FAMILY MEMBER"/>
    <property type="match status" value="1"/>
</dbReference>
<dbReference type="CDD" id="cd07906">
    <property type="entry name" value="Adenylation_DNA_ligase_LigD_LigC"/>
    <property type="match status" value="1"/>
</dbReference>
<keyword evidence="3 6" id="KW-0436">Ligase</keyword>
<dbReference type="EC" id="6.5.1.1" evidence="2"/>
<dbReference type="Gene3D" id="3.30.470.30">
    <property type="entry name" value="DNA ligase/mRNA capping enzyme"/>
    <property type="match status" value="1"/>
</dbReference>
<dbReference type="EMBL" id="JASGCB010000021">
    <property type="protein sequence ID" value="MDI9260753.1"/>
    <property type="molecule type" value="Genomic_DNA"/>
</dbReference>
<dbReference type="InterPro" id="IPR012310">
    <property type="entry name" value="DNA_ligase_ATP-dep_cent"/>
</dbReference>
<evidence type="ECO:0000256" key="3">
    <source>
        <dbReference type="ARBA" id="ARBA00022598"/>
    </source>
</evidence>
<reference evidence="6 7" key="1">
    <citation type="submission" date="2023-04" db="EMBL/GenBank/DDBJ databases">
        <title>A. sendaiensis sub sp. chiapanensis a novel subspecie with specific adaptation in bacterial cell wall isolated from an active volcano.</title>
        <authorList>
            <person name="Alvarez Gutierrez P.E."/>
            <person name="Ortiz Cortes L.Y."/>
        </authorList>
    </citation>
    <scope>NUCLEOTIDE SEQUENCE [LARGE SCALE GENOMIC DNA]</scope>
    <source>
        <strain evidence="6 7">PA2</strain>
    </source>
</reference>
<organism evidence="6 7">
    <name type="scientific">Alicyclobacillus sendaiensis PA2</name>
    <dbReference type="NCBI Taxonomy" id="3029425"/>
    <lineage>
        <taxon>Bacteria</taxon>
        <taxon>Bacillati</taxon>
        <taxon>Bacillota</taxon>
        <taxon>Bacilli</taxon>
        <taxon>Bacillales</taxon>
        <taxon>Alicyclobacillaceae</taxon>
        <taxon>Alicyclobacillus</taxon>
    </lineage>
</organism>
<dbReference type="SUPFAM" id="SSF50249">
    <property type="entry name" value="Nucleic acid-binding proteins"/>
    <property type="match status" value="1"/>
</dbReference>
<dbReference type="InterPro" id="IPR050191">
    <property type="entry name" value="ATP-dep_DNA_ligase"/>
</dbReference>
<dbReference type="Pfam" id="PF04679">
    <property type="entry name" value="DNA_ligase_A_C"/>
    <property type="match status" value="1"/>
</dbReference>
<dbReference type="InterPro" id="IPR012340">
    <property type="entry name" value="NA-bd_OB-fold"/>
</dbReference>
<gene>
    <name evidence="6" type="ORF">QID03_11315</name>
</gene>
<evidence type="ECO:0000259" key="5">
    <source>
        <dbReference type="PROSITE" id="PS50160"/>
    </source>
</evidence>
<feature type="domain" description="ATP-dependent DNA ligase family profile" evidence="5">
    <location>
        <begin position="112"/>
        <end position="234"/>
    </location>
</feature>
<proteinExistence type="inferred from homology"/>
<keyword evidence="7" id="KW-1185">Reference proteome</keyword>
<comment type="similarity">
    <text evidence="1">Belongs to the ATP-dependent DNA ligase family.</text>
</comment>
<evidence type="ECO:0000313" key="6">
    <source>
        <dbReference type="EMBL" id="MDI9260753.1"/>
    </source>
</evidence>
<protein>
    <recommendedName>
        <fullName evidence="2">DNA ligase (ATP)</fullName>
        <ecNumber evidence="2">6.5.1.1</ecNumber>
    </recommendedName>
</protein>
<dbReference type="PROSITE" id="PS50160">
    <property type="entry name" value="DNA_LIGASE_A3"/>
    <property type="match status" value="1"/>
</dbReference>
<dbReference type="RefSeq" id="WP_283204195.1">
    <property type="nucleotide sequence ID" value="NZ_JASGCB010000021.1"/>
</dbReference>
<comment type="caution">
    <text evidence="6">The sequence shown here is derived from an EMBL/GenBank/DDBJ whole genome shotgun (WGS) entry which is preliminary data.</text>
</comment>
<evidence type="ECO:0000313" key="7">
    <source>
        <dbReference type="Proteomes" id="UP001529245"/>
    </source>
</evidence>
<evidence type="ECO:0000256" key="2">
    <source>
        <dbReference type="ARBA" id="ARBA00012727"/>
    </source>
</evidence>
<dbReference type="Pfam" id="PF01068">
    <property type="entry name" value="DNA_ligase_A_M"/>
    <property type="match status" value="1"/>
</dbReference>
<dbReference type="InterPro" id="IPR016059">
    <property type="entry name" value="DNA_ligase_ATP-dep_CS"/>
</dbReference>